<name>A0A9D7F838_9RHOO</name>
<evidence type="ECO:0000313" key="3">
    <source>
        <dbReference type="Proteomes" id="UP000886602"/>
    </source>
</evidence>
<reference evidence="2" key="1">
    <citation type="submission" date="2020-10" db="EMBL/GenBank/DDBJ databases">
        <title>Connecting structure to function with the recovery of over 1000 high-quality activated sludge metagenome-assembled genomes encoding full-length rRNA genes using long-read sequencing.</title>
        <authorList>
            <person name="Singleton C.M."/>
            <person name="Petriglieri F."/>
            <person name="Kristensen J.M."/>
            <person name="Kirkegaard R.H."/>
            <person name="Michaelsen T.Y."/>
            <person name="Andersen M.H."/>
            <person name="Karst S.M."/>
            <person name="Dueholm M.S."/>
            <person name="Nielsen P.H."/>
            <person name="Albertsen M."/>
        </authorList>
    </citation>
    <scope>NUCLEOTIDE SEQUENCE</scope>
    <source>
        <strain evidence="2">EsbW_18-Q3-R4-48_MAXAC.044</strain>
    </source>
</reference>
<proteinExistence type="predicted"/>
<dbReference type="EMBL" id="JADJNC010000019">
    <property type="protein sequence ID" value="MBK7423879.1"/>
    <property type="molecule type" value="Genomic_DNA"/>
</dbReference>
<dbReference type="AlphaFoldDB" id="A0A9D7F838"/>
<protein>
    <submittedName>
        <fullName evidence="2">Uncharacterized protein</fullName>
    </submittedName>
</protein>
<dbReference type="Proteomes" id="UP000886602">
    <property type="component" value="Unassembled WGS sequence"/>
</dbReference>
<comment type="caution">
    <text evidence="2">The sequence shown here is derived from an EMBL/GenBank/DDBJ whole genome shotgun (WGS) entry which is preliminary data.</text>
</comment>
<gene>
    <name evidence="2" type="ORF">IPJ48_12655</name>
</gene>
<evidence type="ECO:0000313" key="2">
    <source>
        <dbReference type="EMBL" id="MBK7423879.1"/>
    </source>
</evidence>
<accession>A0A9D7F838</accession>
<organism evidence="2 3">
    <name type="scientific">Candidatus Propionivibrio dominans</name>
    <dbReference type="NCBI Taxonomy" id="2954373"/>
    <lineage>
        <taxon>Bacteria</taxon>
        <taxon>Pseudomonadati</taxon>
        <taxon>Pseudomonadota</taxon>
        <taxon>Betaproteobacteria</taxon>
        <taxon>Rhodocyclales</taxon>
        <taxon>Rhodocyclaceae</taxon>
        <taxon>Propionivibrio</taxon>
    </lineage>
</organism>
<feature type="region of interest" description="Disordered" evidence="1">
    <location>
        <begin position="1"/>
        <end position="60"/>
    </location>
</feature>
<sequence>MKQAKNTDPDHADPVRELRPALAQLPAQSRRQTPRQASARRVPQDRQGHGKITIRQSPIKHPDIRLNMRPMSMAFTATGNALLDKGGFAA</sequence>
<feature type="compositionally biased region" description="Basic and acidic residues" evidence="1">
    <location>
        <begin position="1"/>
        <end position="19"/>
    </location>
</feature>
<evidence type="ECO:0000256" key="1">
    <source>
        <dbReference type="SAM" id="MobiDB-lite"/>
    </source>
</evidence>
<feature type="compositionally biased region" description="Polar residues" evidence="1">
    <location>
        <begin position="26"/>
        <end position="36"/>
    </location>
</feature>